<dbReference type="Proteomes" id="UP001066276">
    <property type="component" value="Chromosome 12"/>
</dbReference>
<reference evidence="1" key="1">
    <citation type="journal article" date="2022" name="bioRxiv">
        <title>Sequencing and chromosome-scale assembly of the giantPleurodeles waltlgenome.</title>
        <authorList>
            <person name="Brown T."/>
            <person name="Elewa A."/>
            <person name="Iarovenko S."/>
            <person name="Subramanian E."/>
            <person name="Araus A.J."/>
            <person name="Petzold A."/>
            <person name="Susuki M."/>
            <person name="Suzuki K.-i.T."/>
            <person name="Hayashi T."/>
            <person name="Toyoda A."/>
            <person name="Oliveira C."/>
            <person name="Osipova E."/>
            <person name="Leigh N.D."/>
            <person name="Simon A."/>
            <person name="Yun M.H."/>
        </authorList>
    </citation>
    <scope>NUCLEOTIDE SEQUENCE</scope>
    <source>
        <strain evidence="1">20211129_DDA</strain>
        <tissue evidence="1">Liver</tissue>
    </source>
</reference>
<dbReference type="EMBL" id="JANPWB010000016">
    <property type="protein sequence ID" value="KAJ1081183.1"/>
    <property type="molecule type" value="Genomic_DNA"/>
</dbReference>
<keyword evidence="2" id="KW-1185">Reference proteome</keyword>
<accession>A0AAV7KW46</accession>
<evidence type="ECO:0000313" key="2">
    <source>
        <dbReference type="Proteomes" id="UP001066276"/>
    </source>
</evidence>
<name>A0AAV7KW46_PLEWA</name>
<protein>
    <submittedName>
        <fullName evidence="1">Uncharacterized protein</fullName>
    </submittedName>
</protein>
<comment type="caution">
    <text evidence="1">The sequence shown here is derived from an EMBL/GenBank/DDBJ whole genome shotgun (WGS) entry which is preliminary data.</text>
</comment>
<gene>
    <name evidence="1" type="ORF">NDU88_001366</name>
</gene>
<organism evidence="1 2">
    <name type="scientific">Pleurodeles waltl</name>
    <name type="common">Iberian ribbed newt</name>
    <dbReference type="NCBI Taxonomy" id="8319"/>
    <lineage>
        <taxon>Eukaryota</taxon>
        <taxon>Metazoa</taxon>
        <taxon>Chordata</taxon>
        <taxon>Craniata</taxon>
        <taxon>Vertebrata</taxon>
        <taxon>Euteleostomi</taxon>
        <taxon>Amphibia</taxon>
        <taxon>Batrachia</taxon>
        <taxon>Caudata</taxon>
        <taxon>Salamandroidea</taxon>
        <taxon>Salamandridae</taxon>
        <taxon>Pleurodelinae</taxon>
        <taxon>Pleurodeles</taxon>
    </lineage>
</organism>
<evidence type="ECO:0000313" key="1">
    <source>
        <dbReference type="EMBL" id="KAJ1081183.1"/>
    </source>
</evidence>
<dbReference type="AlphaFoldDB" id="A0AAV7KW46"/>
<proteinExistence type="predicted"/>
<sequence>MLTNGLILCGRISCTAGRALTKRRPWLERENGFSSIFKNLRFLALERSSGREVYRPLGAATVLSQKIIKMFDSIMMYQPGQ</sequence>